<dbReference type="OrthoDB" id="1898737at2759"/>
<dbReference type="EMBL" id="JABWDY010006586">
    <property type="protein sequence ID" value="KAF5203584.1"/>
    <property type="molecule type" value="Genomic_DNA"/>
</dbReference>
<dbReference type="AlphaFoldDB" id="A0A7J6X1P2"/>
<gene>
    <name evidence="4" type="ORF">FRX31_006828</name>
</gene>
<dbReference type="InterPro" id="IPR036430">
    <property type="entry name" value="RNase_T2-like_sf"/>
</dbReference>
<dbReference type="SUPFAM" id="SSF55895">
    <property type="entry name" value="Ribonuclease Rh-like"/>
    <property type="match status" value="1"/>
</dbReference>
<dbReference type="Proteomes" id="UP000554482">
    <property type="component" value="Unassembled WGS sequence"/>
</dbReference>
<keyword evidence="3" id="KW-0732">Signal</keyword>
<dbReference type="GO" id="GO:0033897">
    <property type="term" value="F:ribonuclease T2 activity"/>
    <property type="evidence" value="ECO:0007669"/>
    <property type="project" value="InterPro"/>
</dbReference>
<protein>
    <submittedName>
        <fullName evidence="4">Ribonuclease</fullName>
    </submittedName>
</protein>
<reference evidence="4 5" key="1">
    <citation type="submission" date="2020-06" db="EMBL/GenBank/DDBJ databases">
        <title>Transcriptomic and genomic resources for Thalictrum thalictroides and T. hernandezii: Facilitating candidate gene discovery in an emerging model plant lineage.</title>
        <authorList>
            <person name="Arias T."/>
            <person name="Riano-Pachon D.M."/>
            <person name="Di Stilio V.S."/>
        </authorList>
    </citation>
    <scope>NUCLEOTIDE SEQUENCE [LARGE SCALE GENOMIC DNA]</scope>
    <source>
        <strain evidence="5">cv. WT478/WT964</strain>
        <tissue evidence="4">Leaves</tissue>
    </source>
</reference>
<dbReference type="PANTHER" id="PTHR11240:SF22">
    <property type="entry name" value="RIBONUCLEASE T2"/>
    <property type="match status" value="1"/>
</dbReference>
<evidence type="ECO:0000313" key="4">
    <source>
        <dbReference type="EMBL" id="KAF5203584.1"/>
    </source>
</evidence>
<dbReference type="InterPro" id="IPR018188">
    <property type="entry name" value="RNase_T2_His_AS_1"/>
</dbReference>
<dbReference type="PROSITE" id="PS00530">
    <property type="entry name" value="RNASE_T2_1"/>
    <property type="match status" value="1"/>
</dbReference>
<accession>A0A7J6X1P2</accession>
<comment type="similarity">
    <text evidence="1 2">Belongs to the RNase T2 family.</text>
</comment>
<evidence type="ECO:0000256" key="3">
    <source>
        <dbReference type="SAM" id="SignalP"/>
    </source>
</evidence>
<evidence type="ECO:0000256" key="1">
    <source>
        <dbReference type="ARBA" id="ARBA00007469"/>
    </source>
</evidence>
<dbReference type="PROSITE" id="PS00531">
    <property type="entry name" value="RNASE_T2_2"/>
    <property type="match status" value="1"/>
</dbReference>
<sequence length="229" mass="26824">MSSSKTSLSFFLVFTLLSTLCFEIEPAFDYYILATHWTPTFCRFNPCIPNASIGLLIHGLWPSNITGYQPQYCNRADKFDYQNVVSLEPKLSNQWPDLLRSSSQQFWADQWDKHGTCSGLSQFDYFDKALKVFESISPMTGLYRIPTPAYRPGNWFIPINLVNDWEHQYGYFPKITCSFDHRGRYELFFELHYNVSVAWNPTDGKLQPQSIINVRDRNSCWRNTVYFPN</sequence>
<dbReference type="PANTHER" id="PTHR11240">
    <property type="entry name" value="RIBONUCLEASE T2"/>
    <property type="match status" value="1"/>
</dbReference>
<dbReference type="Pfam" id="PF00445">
    <property type="entry name" value="Ribonuclease_T2"/>
    <property type="match status" value="1"/>
</dbReference>
<dbReference type="InterPro" id="IPR001568">
    <property type="entry name" value="RNase_T2-like"/>
</dbReference>
<keyword evidence="5" id="KW-1185">Reference proteome</keyword>
<feature type="signal peptide" evidence="3">
    <location>
        <begin position="1"/>
        <end position="21"/>
    </location>
</feature>
<dbReference type="GO" id="GO:0006401">
    <property type="term" value="P:RNA catabolic process"/>
    <property type="evidence" value="ECO:0007669"/>
    <property type="project" value="TreeGrafter"/>
</dbReference>
<organism evidence="4 5">
    <name type="scientific">Thalictrum thalictroides</name>
    <name type="common">Rue-anemone</name>
    <name type="synonym">Anemone thalictroides</name>
    <dbReference type="NCBI Taxonomy" id="46969"/>
    <lineage>
        <taxon>Eukaryota</taxon>
        <taxon>Viridiplantae</taxon>
        <taxon>Streptophyta</taxon>
        <taxon>Embryophyta</taxon>
        <taxon>Tracheophyta</taxon>
        <taxon>Spermatophyta</taxon>
        <taxon>Magnoliopsida</taxon>
        <taxon>Ranunculales</taxon>
        <taxon>Ranunculaceae</taxon>
        <taxon>Thalictroideae</taxon>
        <taxon>Thalictrum</taxon>
    </lineage>
</organism>
<dbReference type="CDD" id="cd00374">
    <property type="entry name" value="RNase_T2"/>
    <property type="match status" value="1"/>
</dbReference>
<evidence type="ECO:0000256" key="2">
    <source>
        <dbReference type="RuleBase" id="RU004328"/>
    </source>
</evidence>
<name>A0A7J6X1P2_THATH</name>
<dbReference type="Gene3D" id="3.90.730.10">
    <property type="entry name" value="Ribonuclease T2-like"/>
    <property type="match status" value="1"/>
</dbReference>
<dbReference type="InterPro" id="IPR033130">
    <property type="entry name" value="RNase_T2_His_AS_2"/>
</dbReference>
<feature type="chain" id="PRO_5029562859" evidence="3">
    <location>
        <begin position="22"/>
        <end position="229"/>
    </location>
</feature>
<dbReference type="GO" id="GO:0003723">
    <property type="term" value="F:RNA binding"/>
    <property type="evidence" value="ECO:0007669"/>
    <property type="project" value="InterPro"/>
</dbReference>
<dbReference type="GO" id="GO:0005576">
    <property type="term" value="C:extracellular region"/>
    <property type="evidence" value="ECO:0007669"/>
    <property type="project" value="TreeGrafter"/>
</dbReference>
<proteinExistence type="inferred from homology"/>
<evidence type="ECO:0000313" key="5">
    <source>
        <dbReference type="Proteomes" id="UP000554482"/>
    </source>
</evidence>
<comment type="caution">
    <text evidence="4">The sequence shown here is derived from an EMBL/GenBank/DDBJ whole genome shotgun (WGS) entry which is preliminary data.</text>
</comment>